<name>A0A0S4JR10_BODSA</name>
<dbReference type="Pfam" id="PF03061">
    <property type="entry name" value="4HBT"/>
    <property type="match status" value="2"/>
</dbReference>
<sequence length="438" mass="47506">MRRLFSRASCSIAAVTPQRLHYSSSSSAAPTTEAPVPLISGAPNRLVRNSSDTIMTCTDFVGSSGAGNQMSPQRLAGGEMLGLMDTTAAGVALHHLTGKRFQLGVPAQTLPNADGTFSATAGGAVSCATIGVDNTCFVAPVLHGDLVDVSGRVVHAGSSSIGVFIQAHRLPFLSSERTLVAEAFFSMVAVDSTLKAAKVVPAVALHTAEERALHARYAEIRDAQTKNNAYFHSLEGADRNAHIADINAFVEENSSVHHHHGGSSSASSFAPLLARVPVSHTVTEANRHFNTAHLNINNTIFGGEILRWMESHATYCGRKFARNRHVYSIGMHSVSFNHPIFPTDWVSLRARVALTRKATIEVDVRLTVEREGSPVMTNRASFVLMNTDEVGRKCRLTTGISIEGEDDRVVRHVAMAKHRFLHQKRVYDLMKHHHNKEV</sequence>
<dbReference type="GO" id="GO:0052816">
    <property type="term" value="F:long-chain fatty acyl-CoA hydrolase activity"/>
    <property type="evidence" value="ECO:0007669"/>
    <property type="project" value="TreeGrafter"/>
</dbReference>
<dbReference type="GO" id="GO:0009062">
    <property type="term" value="P:fatty acid catabolic process"/>
    <property type="evidence" value="ECO:0007669"/>
    <property type="project" value="TreeGrafter"/>
</dbReference>
<feature type="domain" description="HotDog ACOT-type" evidence="3">
    <location>
        <begin position="51"/>
        <end position="193"/>
    </location>
</feature>
<dbReference type="PANTHER" id="PTHR11049">
    <property type="entry name" value="ACYL COENZYME A THIOESTER HYDROLASE"/>
    <property type="match status" value="1"/>
</dbReference>
<keyword evidence="1" id="KW-0378">Hydrolase</keyword>
<evidence type="ECO:0000256" key="2">
    <source>
        <dbReference type="SAM" id="MobiDB-lite"/>
    </source>
</evidence>
<feature type="domain" description="HotDog ACOT-type" evidence="3">
    <location>
        <begin position="279"/>
        <end position="390"/>
    </location>
</feature>
<dbReference type="VEuPathDB" id="TriTrypDB:BSAL_45735"/>
<evidence type="ECO:0000313" key="5">
    <source>
        <dbReference type="Proteomes" id="UP000051952"/>
    </source>
</evidence>
<dbReference type="OMA" id="FMEKCAL"/>
<evidence type="ECO:0000256" key="1">
    <source>
        <dbReference type="ARBA" id="ARBA00022801"/>
    </source>
</evidence>
<feature type="region of interest" description="Disordered" evidence="2">
    <location>
        <begin position="21"/>
        <end position="40"/>
    </location>
</feature>
<protein>
    <recommendedName>
        <fullName evidence="3">HotDog ACOT-type domain-containing protein</fullName>
    </recommendedName>
</protein>
<dbReference type="InterPro" id="IPR040170">
    <property type="entry name" value="Cytosol_ACT"/>
</dbReference>
<dbReference type="AlphaFoldDB" id="A0A0S4JR10"/>
<dbReference type="GO" id="GO:0006637">
    <property type="term" value="P:acyl-CoA metabolic process"/>
    <property type="evidence" value="ECO:0007669"/>
    <property type="project" value="TreeGrafter"/>
</dbReference>
<gene>
    <name evidence="4" type="ORF">BSAL_45735</name>
</gene>
<dbReference type="GO" id="GO:0005829">
    <property type="term" value="C:cytosol"/>
    <property type="evidence" value="ECO:0007669"/>
    <property type="project" value="TreeGrafter"/>
</dbReference>
<organism evidence="4 5">
    <name type="scientific">Bodo saltans</name>
    <name type="common">Flagellated protozoan</name>
    <dbReference type="NCBI Taxonomy" id="75058"/>
    <lineage>
        <taxon>Eukaryota</taxon>
        <taxon>Discoba</taxon>
        <taxon>Euglenozoa</taxon>
        <taxon>Kinetoplastea</taxon>
        <taxon>Metakinetoplastina</taxon>
        <taxon>Eubodonida</taxon>
        <taxon>Bodonidae</taxon>
        <taxon>Bodo</taxon>
    </lineage>
</organism>
<dbReference type="CDD" id="cd03442">
    <property type="entry name" value="BFIT_BACH"/>
    <property type="match status" value="1"/>
</dbReference>
<dbReference type="PANTHER" id="PTHR11049:SF24">
    <property type="entry name" value="CYTOSOLIC ACYL COENZYME A THIOESTER HYDROLASE"/>
    <property type="match status" value="1"/>
</dbReference>
<dbReference type="EMBL" id="CYKH01002209">
    <property type="protein sequence ID" value="CUG93932.1"/>
    <property type="molecule type" value="Genomic_DNA"/>
</dbReference>
<evidence type="ECO:0000259" key="3">
    <source>
        <dbReference type="PROSITE" id="PS51770"/>
    </source>
</evidence>
<evidence type="ECO:0000313" key="4">
    <source>
        <dbReference type="EMBL" id="CUG93932.1"/>
    </source>
</evidence>
<proteinExistence type="predicted"/>
<dbReference type="PROSITE" id="PS51770">
    <property type="entry name" value="HOTDOG_ACOT"/>
    <property type="match status" value="2"/>
</dbReference>
<dbReference type="Proteomes" id="UP000051952">
    <property type="component" value="Unassembled WGS sequence"/>
</dbReference>
<accession>A0A0S4JR10</accession>
<dbReference type="InterPro" id="IPR006683">
    <property type="entry name" value="Thioestr_dom"/>
</dbReference>
<dbReference type="InterPro" id="IPR033120">
    <property type="entry name" value="HOTDOG_ACOT"/>
</dbReference>
<dbReference type="InterPro" id="IPR029069">
    <property type="entry name" value="HotDog_dom_sf"/>
</dbReference>
<reference evidence="5" key="1">
    <citation type="submission" date="2015-09" db="EMBL/GenBank/DDBJ databases">
        <authorList>
            <consortium name="Pathogen Informatics"/>
        </authorList>
    </citation>
    <scope>NUCLEOTIDE SEQUENCE [LARGE SCALE GENOMIC DNA]</scope>
    <source>
        <strain evidence="5">Lake Konstanz</strain>
    </source>
</reference>
<keyword evidence="5" id="KW-1185">Reference proteome</keyword>
<dbReference type="OrthoDB" id="331699at2759"/>
<dbReference type="Gene3D" id="3.10.129.10">
    <property type="entry name" value="Hotdog Thioesterase"/>
    <property type="match status" value="2"/>
</dbReference>
<dbReference type="SUPFAM" id="SSF54637">
    <property type="entry name" value="Thioesterase/thiol ester dehydrase-isomerase"/>
    <property type="match status" value="2"/>
</dbReference>